<accession>A5GC56</accession>
<organism evidence="1 2">
    <name type="scientific">Geotalea uraniireducens (strain Rf4)</name>
    <name type="common">Geobacter uraniireducens</name>
    <dbReference type="NCBI Taxonomy" id="351605"/>
    <lineage>
        <taxon>Bacteria</taxon>
        <taxon>Pseudomonadati</taxon>
        <taxon>Thermodesulfobacteriota</taxon>
        <taxon>Desulfuromonadia</taxon>
        <taxon>Geobacterales</taxon>
        <taxon>Geobacteraceae</taxon>
        <taxon>Geotalea</taxon>
    </lineage>
</organism>
<protein>
    <submittedName>
        <fullName evidence="1">Uncharacterized protein</fullName>
    </submittedName>
</protein>
<evidence type="ECO:0000313" key="2">
    <source>
        <dbReference type="Proteomes" id="UP000006695"/>
    </source>
</evidence>
<keyword evidence="2" id="KW-1185">Reference proteome</keyword>
<dbReference type="KEGG" id="gur:Gura_0627"/>
<reference evidence="1 2" key="1">
    <citation type="submission" date="2007-05" db="EMBL/GenBank/DDBJ databases">
        <title>Complete sequence of Geobacter uraniireducens Rf4.</title>
        <authorList>
            <consortium name="US DOE Joint Genome Institute"/>
            <person name="Copeland A."/>
            <person name="Lucas S."/>
            <person name="Lapidus A."/>
            <person name="Barry K."/>
            <person name="Detter J.C."/>
            <person name="Glavina del Rio T."/>
            <person name="Hammon N."/>
            <person name="Israni S."/>
            <person name="Dalin E."/>
            <person name="Tice H."/>
            <person name="Pitluck S."/>
            <person name="Chertkov O."/>
            <person name="Brettin T."/>
            <person name="Bruce D."/>
            <person name="Han C."/>
            <person name="Schmutz J."/>
            <person name="Larimer F."/>
            <person name="Land M."/>
            <person name="Hauser L."/>
            <person name="Kyrpides N."/>
            <person name="Mikhailova N."/>
            <person name="Shelobolina E."/>
            <person name="Aklujkar M."/>
            <person name="Lovley D."/>
            <person name="Richardson P."/>
        </authorList>
    </citation>
    <scope>NUCLEOTIDE SEQUENCE [LARGE SCALE GENOMIC DNA]</scope>
    <source>
        <strain evidence="2">ATCC BAA-1134 / JCM 13001 / Rf4</strain>
    </source>
</reference>
<dbReference type="EMBL" id="CP000698">
    <property type="protein sequence ID" value="ABQ24839.1"/>
    <property type="molecule type" value="Genomic_DNA"/>
</dbReference>
<proteinExistence type="predicted"/>
<name>A5GC56_GEOUR</name>
<dbReference type="AlphaFoldDB" id="A5GC56"/>
<sequence length="168" mass="19423">MHARDVLHMLTQKCPFFLYSKRSLNMAIDERMWKIIQKHLGYTDEEMKKFRENPRNEDVLTKNATLMNKTIILEVVESHGCNSRHKVGDKFYFDGAGNLLTELCPKKVCAYSLNSAFMMVFTANEMIYAGVDPNEIRFKRASCFDVGLQCGGWGRIVLELRVEDRSQS</sequence>
<dbReference type="HOGENOM" id="CLU_1783772_0_0_7"/>
<gene>
    <name evidence="1" type="ordered locus">Gura_0627</name>
</gene>
<dbReference type="Proteomes" id="UP000006695">
    <property type="component" value="Chromosome"/>
</dbReference>
<evidence type="ECO:0000313" key="1">
    <source>
        <dbReference type="EMBL" id="ABQ24839.1"/>
    </source>
</evidence>
<dbReference type="STRING" id="351605.Gura_0627"/>